<feature type="compositionally biased region" description="Polar residues" evidence="1">
    <location>
        <begin position="456"/>
        <end position="465"/>
    </location>
</feature>
<accession>A0A409YPC0</accession>
<feature type="transmembrane region" description="Helical" evidence="2">
    <location>
        <begin position="12"/>
        <end position="34"/>
    </location>
</feature>
<sequence>MQHLKHRNPMNFGCFNSTYCLRYILSFFLLFNWAPYARAQRNVTVDDWESSISYSPPGAWTMSANTSLDFGGAHMLTQNPSATAVFNFTGEPDNSVSSSSPNAVLTLSLFELGIAIYFLSPLWPYHVTTAVSLDSGPTTLIDLVDHSSPNIGTGPETVPFRAVWSATGLSDTAHSLRIFVGQGEPYAIVDGLIYTTNAPASSSAAPSSSSPTVMTGRVVASSTANAANNPGDEPSKSKPVLAVTIGTILGILGLLVIIAFIWYFCRKRRRPLSEAWTVASSSLSSPGGAGSRTKSRWSSFKGSKSAHGAAGYYMTQSSAHGAWQNPQYGFVGMPPPPLPSGYAYQYPDQQHQYYTQDGGIQVVAPPYNRAPNRYQPGYTLSTITEKSTPQMGENRTPLAPTPASIPSELGSSTYNGSASGGSFYGGDRTSANMNAVAVASMTSLGKVEVPKEMLQKNPSVASRPTSQKDRESEKENLGEAEGKPRRPARTHTRTGASRVPPDLSTSTPQWR</sequence>
<name>A0A409YPC0_9AGAR</name>
<feature type="region of interest" description="Disordered" evidence="1">
    <location>
        <begin position="386"/>
        <end position="413"/>
    </location>
</feature>
<keyword evidence="2" id="KW-1133">Transmembrane helix</keyword>
<gene>
    <name evidence="3" type="ORF">CVT24_007237</name>
</gene>
<feature type="region of interest" description="Disordered" evidence="1">
    <location>
        <begin position="449"/>
        <end position="511"/>
    </location>
</feature>
<protein>
    <submittedName>
        <fullName evidence="3">Uncharacterized protein</fullName>
    </submittedName>
</protein>
<dbReference type="Proteomes" id="UP000284842">
    <property type="component" value="Unassembled WGS sequence"/>
</dbReference>
<dbReference type="OrthoDB" id="3234968at2759"/>
<organism evidence="3 4">
    <name type="scientific">Panaeolus cyanescens</name>
    <dbReference type="NCBI Taxonomy" id="181874"/>
    <lineage>
        <taxon>Eukaryota</taxon>
        <taxon>Fungi</taxon>
        <taxon>Dikarya</taxon>
        <taxon>Basidiomycota</taxon>
        <taxon>Agaricomycotina</taxon>
        <taxon>Agaricomycetes</taxon>
        <taxon>Agaricomycetidae</taxon>
        <taxon>Agaricales</taxon>
        <taxon>Agaricineae</taxon>
        <taxon>Galeropsidaceae</taxon>
        <taxon>Panaeolus</taxon>
    </lineage>
</organism>
<proteinExistence type="predicted"/>
<evidence type="ECO:0000256" key="1">
    <source>
        <dbReference type="SAM" id="MobiDB-lite"/>
    </source>
</evidence>
<evidence type="ECO:0000256" key="2">
    <source>
        <dbReference type="SAM" id="Phobius"/>
    </source>
</evidence>
<keyword evidence="2" id="KW-0812">Transmembrane</keyword>
<dbReference type="AlphaFoldDB" id="A0A409YPC0"/>
<evidence type="ECO:0000313" key="4">
    <source>
        <dbReference type="Proteomes" id="UP000284842"/>
    </source>
</evidence>
<comment type="caution">
    <text evidence="3">The sequence shown here is derived from an EMBL/GenBank/DDBJ whole genome shotgun (WGS) entry which is preliminary data.</text>
</comment>
<dbReference type="STRING" id="181874.A0A409YPC0"/>
<keyword evidence="4" id="KW-1185">Reference proteome</keyword>
<evidence type="ECO:0000313" key="3">
    <source>
        <dbReference type="EMBL" id="PPR04849.1"/>
    </source>
</evidence>
<dbReference type="InParanoid" id="A0A409YPC0"/>
<dbReference type="EMBL" id="NHTK01000884">
    <property type="protein sequence ID" value="PPR04849.1"/>
    <property type="molecule type" value="Genomic_DNA"/>
</dbReference>
<keyword evidence="2" id="KW-0472">Membrane</keyword>
<feature type="transmembrane region" description="Helical" evidence="2">
    <location>
        <begin position="240"/>
        <end position="264"/>
    </location>
</feature>
<feature type="compositionally biased region" description="Basic and acidic residues" evidence="1">
    <location>
        <begin position="466"/>
        <end position="484"/>
    </location>
</feature>
<reference evidence="3 4" key="1">
    <citation type="journal article" date="2018" name="Evol. Lett.">
        <title>Horizontal gene cluster transfer increased hallucinogenic mushroom diversity.</title>
        <authorList>
            <person name="Reynolds H.T."/>
            <person name="Vijayakumar V."/>
            <person name="Gluck-Thaler E."/>
            <person name="Korotkin H.B."/>
            <person name="Matheny P.B."/>
            <person name="Slot J.C."/>
        </authorList>
    </citation>
    <scope>NUCLEOTIDE SEQUENCE [LARGE SCALE GENOMIC DNA]</scope>
    <source>
        <strain evidence="3 4">2629</strain>
    </source>
</reference>